<dbReference type="AlphaFoldDB" id="A0A8D8EUK4"/>
<organism evidence="1">
    <name type="scientific">Culex pipiens</name>
    <name type="common">House mosquito</name>
    <dbReference type="NCBI Taxonomy" id="7175"/>
    <lineage>
        <taxon>Eukaryota</taxon>
        <taxon>Metazoa</taxon>
        <taxon>Ecdysozoa</taxon>
        <taxon>Arthropoda</taxon>
        <taxon>Hexapoda</taxon>
        <taxon>Insecta</taxon>
        <taxon>Pterygota</taxon>
        <taxon>Neoptera</taxon>
        <taxon>Endopterygota</taxon>
        <taxon>Diptera</taxon>
        <taxon>Nematocera</taxon>
        <taxon>Culicoidea</taxon>
        <taxon>Culicidae</taxon>
        <taxon>Culicinae</taxon>
        <taxon>Culicini</taxon>
        <taxon>Culex</taxon>
        <taxon>Culex</taxon>
    </lineage>
</organism>
<proteinExistence type="predicted"/>
<sequence>MSWPGRRRMRTWDSGSSSVTWAMAREKLATGTRWRTCCLEGWCMPRAPSNRTTKSSTSSASACGACRCGRYRTCSTAAPEATELVQVPVAEPVSILSFVGAK</sequence>
<protein>
    <submittedName>
        <fullName evidence="1">(northern house mosquito) hypothetical protein</fullName>
    </submittedName>
</protein>
<name>A0A8D8EUK4_CULPI</name>
<dbReference type="EMBL" id="HBUE01011185">
    <property type="protein sequence ID" value="CAG6448467.1"/>
    <property type="molecule type" value="Transcribed_RNA"/>
</dbReference>
<evidence type="ECO:0000313" key="1">
    <source>
        <dbReference type="EMBL" id="CAG6448467.1"/>
    </source>
</evidence>
<accession>A0A8D8EUK4</accession>
<reference evidence="1" key="1">
    <citation type="submission" date="2021-05" db="EMBL/GenBank/DDBJ databases">
        <authorList>
            <person name="Alioto T."/>
            <person name="Alioto T."/>
            <person name="Gomez Garrido J."/>
        </authorList>
    </citation>
    <scope>NUCLEOTIDE SEQUENCE</scope>
</reference>